<dbReference type="InterPro" id="IPR036568">
    <property type="entry name" value="GGCT-like_sf"/>
</dbReference>
<feature type="domain" description="Gamma-glutamylcyclotransferase AIG2-like" evidence="4">
    <location>
        <begin position="28"/>
        <end position="131"/>
    </location>
</feature>
<proteinExistence type="predicted"/>
<dbReference type="Pfam" id="PF06094">
    <property type="entry name" value="GGACT"/>
    <property type="match status" value="1"/>
</dbReference>
<dbReference type="EMBL" id="BAAATJ010000015">
    <property type="protein sequence ID" value="GAA2403644.1"/>
    <property type="molecule type" value="Genomic_DNA"/>
</dbReference>
<gene>
    <name evidence="5" type="ORF">GCM10010420_33650</name>
</gene>
<feature type="region of interest" description="Disordered" evidence="3">
    <location>
        <begin position="1"/>
        <end position="20"/>
    </location>
</feature>
<dbReference type="InterPro" id="IPR045038">
    <property type="entry name" value="AIG2-like"/>
</dbReference>
<evidence type="ECO:0000259" key="4">
    <source>
        <dbReference type="Pfam" id="PF06094"/>
    </source>
</evidence>
<dbReference type="CDD" id="cd06661">
    <property type="entry name" value="GGCT_like"/>
    <property type="match status" value="1"/>
</dbReference>
<dbReference type="Proteomes" id="UP001500058">
    <property type="component" value="Unassembled WGS sequence"/>
</dbReference>
<dbReference type="PANTHER" id="PTHR31544:SF2">
    <property type="entry name" value="AIG2-LIKE PROTEIN D"/>
    <property type="match status" value="1"/>
</dbReference>
<dbReference type="InterPro" id="IPR013024">
    <property type="entry name" value="GGCT-like"/>
</dbReference>
<evidence type="ECO:0000313" key="6">
    <source>
        <dbReference type="Proteomes" id="UP001500058"/>
    </source>
</evidence>
<evidence type="ECO:0000313" key="5">
    <source>
        <dbReference type="EMBL" id="GAA2403644.1"/>
    </source>
</evidence>
<dbReference type="Gene3D" id="3.10.490.10">
    <property type="entry name" value="Gamma-glutamyl cyclotransferase-like"/>
    <property type="match status" value="1"/>
</dbReference>
<evidence type="ECO:0000256" key="3">
    <source>
        <dbReference type="SAM" id="MobiDB-lite"/>
    </source>
</evidence>
<organism evidence="5 6">
    <name type="scientific">Streptomyces glaucosporus</name>
    <dbReference type="NCBI Taxonomy" id="284044"/>
    <lineage>
        <taxon>Bacteria</taxon>
        <taxon>Bacillati</taxon>
        <taxon>Actinomycetota</taxon>
        <taxon>Actinomycetes</taxon>
        <taxon>Kitasatosporales</taxon>
        <taxon>Streptomycetaceae</taxon>
        <taxon>Streptomyces</taxon>
    </lineage>
</organism>
<name>A0ABP5VLZ6_9ACTN</name>
<dbReference type="InterPro" id="IPR009288">
    <property type="entry name" value="AIG2-like_dom"/>
</dbReference>
<dbReference type="SUPFAM" id="SSF110857">
    <property type="entry name" value="Gamma-glutamyl cyclotransferase-like"/>
    <property type="match status" value="1"/>
</dbReference>
<protein>
    <recommendedName>
        <fullName evidence="2">Putative gamma-glutamylcyclotransferase</fullName>
    </recommendedName>
</protein>
<evidence type="ECO:0000256" key="1">
    <source>
        <dbReference type="ARBA" id="ARBA00022679"/>
    </source>
</evidence>
<keyword evidence="1" id="KW-0808">Transferase</keyword>
<accession>A0ABP5VLZ6</accession>
<dbReference type="PANTHER" id="PTHR31544">
    <property type="entry name" value="AIG2-LIKE PROTEIN D"/>
    <property type="match status" value="1"/>
</dbReference>
<evidence type="ECO:0000256" key="2">
    <source>
        <dbReference type="ARBA" id="ARBA00030602"/>
    </source>
</evidence>
<dbReference type="RefSeq" id="WP_344631855.1">
    <property type="nucleotide sequence ID" value="NZ_BAAATJ010000015.1"/>
</dbReference>
<sequence>MLRRPADQNPAPADAVRGQRAAPADEPLFVYGTLRFPEVLRALLGRVPARTPAAVAGWRAAALRGRVYPGLVPADGTVTGLLLEDLTPAERHVLHTFEGDEYELRRLPLTDGRHCRAYVWSAGRVLPGDWNAEDFAECHLAAFAARCARLALGPAPEPVPVPEAPARPSASR</sequence>
<reference evidence="6" key="1">
    <citation type="journal article" date="2019" name="Int. J. Syst. Evol. Microbiol.">
        <title>The Global Catalogue of Microorganisms (GCM) 10K type strain sequencing project: providing services to taxonomists for standard genome sequencing and annotation.</title>
        <authorList>
            <consortium name="The Broad Institute Genomics Platform"/>
            <consortium name="The Broad Institute Genome Sequencing Center for Infectious Disease"/>
            <person name="Wu L."/>
            <person name="Ma J."/>
        </authorList>
    </citation>
    <scope>NUCLEOTIDE SEQUENCE [LARGE SCALE GENOMIC DNA]</scope>
    <source>
        <strain evidence="6">JCM 6921</strain>
    </source>
</reference>
<keyword evidence="6" id="KW-1185">Reference proteome</keyword>
<comment type="caution">
    <text evidence="5">The sequence shown here is derived from an EMBL/GenBank/DDBJ whole genome shotgun (WGS) entry which is preliminary data.</text>
</comment>